<feature type="signal peptide" evidence="1">
    <location>
        <begin position="1"/>
        <end position="23"/>
    </location>
</feature>
<name>A0ABS1U638_9PROT</name>
<dbReference type="Proteomes" id="UP000660885">
    <property type="component" value="Unassembled WGS sequence"/>
</dbReference>
<keyword evidence="1" id="KW-0732">Signal</keyword>
<dbReference type="CDD" id="cd08545">
    <property type="entry name" value="YcnI_like"/>
    <property type="match status" value="1"/>
</dbReference>
<accession>A0ABS1U638</accession>
<proteinExistence type="predicted"/>
<comment type="caution">
    <text evidence="3">The sequence shown here is derived from an EMBL/GenBank/DDBJ whole genome shotgun (WGS) entry which is preliminary data.</text>
</comment>
<dbReference type="RefSeq" id="WP_202833365.1">
    <property type="nucleotide sequence ID" value="NZ_JAETWB010000011.1"/>
</dbReference>
<gene>
    <name evidence="3" type="ORF">JMJ56_19075</name>
</gene>
<sequence length="170" mass="18046">MALRHGLAGLALLAGLAALPVAAHVTLDRAEAPADSYVRLVIRVPHGCAGAATTGIRLAVPEGLTSVRPAPKPGWTLAILPGEPAPGRGEHGAAASTVKEIAWRGGRLPDDQYDEFLLMVRTPDRAGQSLWFPFIQECEGGAVTRWIERAEPGQPAPRWPAYGLRLTPKP</sequence>
<evidence type="ECO:0000259" key="2">
    <source>
        <dbReference type="Pfam" id="PF07987"/>
    </source>
</evidence>
<reference evidence="3 4" key="1">
    <citation type="submission" date="2021-01" db="EMBL/GenBank/DDBJ databases">
        <title>Belnapia mucosa sp. nov. and Belnapia arida sp. nov., isolated from the Tabernas Desert (Almeria, Spain).</title>
        <authorList>
            <person name="Molina-Menor E."/>
            <person name="Vidal-Verdu A."/>
            <person name="Calonge A."/>
            <person name="Satari L."/>
            <person name="Pereto J."/>
            <person name="Porcar M."/>
        </authorList>
    </citation>
    <scope>NUCLEOTIDE SEQUENCE [LARGE SCALE GENOMIC DNA]</scope>
    <source>
        <strain evidence="3 4">T18</strain>
    </source>
</reference>
<dbReference type="InterPro" id="IPR012533">
    <property type="entry name" value="YcnI-copper_dom"/>
</dbReference>
<organism evidence="3 4">
    <name type="scientific">Belnapia arida</name>
    <dbReference type="NCBI Taxonomy" id="2804533"/>
    <lineage>
        <taxon>Bacteria</taxon>
        <taxon>Pseudomonadati</taxon>
        <taxon>Pseudomonadota</taxon>
        <taxon>Alphaproteobacteria</taxon>
        <taxon>Acetobacterales</taxon>
        <taxon>Roseomonadaceae</taxon>
        <taxon>Belnapia</taxon>
    </lineage>
</organism>
<evidence type="ECO:0000256" key="1">
    <source>
        <dbReference type="SAM" id="SignalP"/>
    </source>
</evidence>
<dbReference type="InterPro" id="IPR038507">
    <property type="entry name" value="YcnI-like_sf"/>
</dbReference>
<feature type="domain" description="YncI copper-binding" evidence="2">
    <location>
        <begin position="24"/>
        <end position="166"/>
    </location>
</feature>
<keyword evidence="4" id="KW-1185">Reference proteome</keyword>
<dbReference type="Pfam" id="PF07987">
    <property type="entry name" value="DUF1775"/>
    <property type="match status" value="1"/>
</dbReference>
<feature type="chain" id="PRO_5046936033" evidence="1">
    <location>
        <begin position="24"/>
        <end position="170"/>
    </location>
</feature>
<dbReference type="EMBL" id="JAETWB010000011">
    <property type="protein sequence ID" value="MBL6080123.1"/>
    <property type="molecule type" value="Genomic_DNA"/>
</dbReference>
<evidence type="ECO:0000313" key="3">
    <source>
        <dbReference type="EMBL" id="MBL6080123.1"/>
    </source>
</evidence>
<protein>
    <submittedName>
        <fullName evidence="3">YcnI family protein</fullName>
    </submittedName>
</protein>
<dbReference type="Gene3D" id="2.60.40.2230">
    <property type="entry name" value="Uncharacterised protein YcnI-like PF07987, DUF1775"/>
    <property type="match status" value="1"/>
</dbReference>
<evidence type="ECO:0000313" key="4">
    <source>
        <dbReference type="Proteomes" id="UP000660885"/>
    </source>
</evidence>